<keyword evidence="3" id="KW-1185">Reference proteome</keyword>
<feature type="compositionally biased region" description="Low complexity" evidence="1">
    <location>
        <begin position="36"/>
        <end position="47"/>
    </location>
</feature>
<dbReference type="AlphaFoldDB" id="A0A2C9VHW1"/>
<name>A0A2C9VHW1_MANES</name>
<gene>
    <name evidence="2" type="ORF">MANES_07G025000v8</name>
</gene>
<proteinExistence type="predicted"/>
<dbReference type="Proteomes" id="UP000091857">
    <property type="component" value="Chromosome 7"/>
</dbReference>
<dbReference type="EMBL" id="CM004393">
    <property type="protein sequence ID" value="OAY45025.1"/>
    <property type="molecule type" value="Genomic_DNA"/>
</dbReference>
<feature type="compositionally biased region" description="Basic and acidic residues" evidence="1">
    <location>
        <begin position="17"/>
        <end position="26"/>
    </location>
</feature>
<protein>
    <submittedName>
        <fullName evidence="2">Uncharacterized protein</fullName>
    </submittedName>
</protein>
<sequence>MDLSDPLTSPKPNNTDIETKPHETSHHSFKNPKNYTTRTKTTTTTTTRNLQDSLAWLQAEDADENNGEMFSSCKLKRNSSVSSAYALPSAVKKAFSFKRSSSVSERYCRIHDQSSALASPTRDEEDDGSMETAARSVKIKKNSRRRILRACKKLIGL</sequence>
<evidence type="ECO:0000256" key="1">
    <source>
        <dbReference type="SAM" id="MobiDB-lite"/>
    </source>
</evidence>
<feature type="region of interest" description="Disordered" evidence="1">
    <location>
        <begin position="1"/>
        <end position="47"/>
    </location>
</feature>
<feature type="region of interest" description="Disordered" evidence="1">
    <location>
        <begin position="114"/>
        <end position="136"/>
    </location>
</feature>
<organism evidence="2 3">
    <name type="scientific">Manihot esculenta</name>
    <name type="common">Cassava</name>
    <name type="synonym">Jatropha manihot</name>
    <dbReference type="NCBI Taxonomy" id="3983"/>
    <lineage>
        <taxon>Eukaryota</taxon>
        <taxon>Viridiplantae</taxon>
        <taxon>Streptophyta</taxon>
        <taxon>Embryophyta</taxon>
        <taxon>Tracheophyta</taxon>
        <taxon>Spermatophyta</taxon>
        <taxon>Magnoliopsida</taxon>
        <taxon>eudicotyledons</taxon>
        <taxon>Gunneridae</taxon>
        <taxon>Pentapetalae</taxon>
        <taxon>rosids</taxon>
        <taxon>fabids</taxon>
        <taxon>Malpighiales</taxon>
        <taxon>Euphorbiaceae</taxon>
        <taxon>Crotonoideae</taxon>
        <taxon>Manihoteae</taxon>
        <taxon>Manihot</taxon>
    </lineage>
</organism>
<evidence type="ECO:0000313" key="2">
    <source>
        <dbReference type="EMBL" id="OAY45025.1"/>
    </source>
</evidence>
<feature type="compositionally biased region" description="Polar residues" evidence="1">
    <location>
        <begin position="1"/>
        <end position="16"/>
    </location>
</feature>
<comment type="caution">
    <text evidence="2">The sequence shown here is derived from an EMBL/GenBank/DDBJ whole genome shotgun (WGS) entry which is preliminary data.</text>
</comment>
<dbReference type="PANTHER" id="PTHR38386:SF6">
    <property type="entry name" value="OS05G0426900 PROTEIN"/>
    <property type="match status" value="1"/>
</dbReference>
<dbReference type="Gramene" id="Manes.07G025000.1.v8.1">
    <property type="protein sequence ID" value="Manes.07G025000.1.v8.1.CDS.1"/>
    <property type="gene ID" value="Manes.07G025000.v8.1"/>
</dbReference>
<evidence type="ECO:0000313" key="3">
    <source>
        <dbReference type="Proteomes" id="UP000091857"/>
    </source>
</evidence>
<dbReference type="PANTHER" id="PTHR38386">
    <property type="entry name" value="OS05G0426900 PROTEIN"/>
    <property type="match status" value="1"/>
</dbReference>
<accession>A0A2C9VHW1</accession>
<reference evidence="3" key="1">
    <citation type="journal article" date="2016" name="Nat. Biotechnol.">
        <title>Sequencing wild and cultivated cassava and related species reveals extensive interspecific hybridization and genetic diversity.</title>
        <authorList>
            <person name="Bredeson J.V."/>
            <person name="Lyons J.B."/>
            <person name="Prochnik S.E."/>
            <person name="Wu G.A."/>
            <person name="Ha C.M."/>
            <person name="Edsinger-Gonzales E."/>
            <person name="Grimwood J."/>
            <person name="Schmutz J."/>
            <person name="Rabbi I.Y."/>
            <person name="Egesi C."/>
            <person name="Nauluvula P."/>
            <person name="Lebot V."/>
            <person name="Ndunguru J."/>
            <person name="Mkamilo G."/>
            <person name="Bart R.S."/>
            <person name="Setter T.L."/>
            <person name="Gleadow R.M."/>
            <person name="Kulakow P."/>
            <person name="Ferguson M.E."/>
            <person name="Rounsley S."/>
            <person name="Rokhsar D.S."/>
        </authorList>
    </citation>
    <scope>NUCLEOTIDE SEQUENCE [LARGE SCALE GENOMIC DNA]</scope>
    <source>
        <strain evidence="3">cv. AM560-2</strain>
    </source>
</reference>